<dbReference type="EMBL" id="SZZH01000001">
    <property type="protein sequence ID" value="TKV60563.1"/>
    <property type="molecule type" value="Genomic_DNA"/>
</dbReference>
<evidence type="ECO:0000313" key="1">
    <source>
        <dbReference type="EMBL" id="TKV60563.1"/>
    </source>
</evidence>
<evidence type="ECO:0000313" key="2">
    <source>
        <dbReference type="Proteomes" id="UP000306985"/>
    </source>
</evidence>
<reference evidence="1 2" key="1">
    <citation type="submission" date="2019-05" db="EMBL/GenBank/DDBJ databases">
        <title>Nakamurella sp. N5BH11, whole genome shotgun sequence.</title>
        <authorList>
            <person name="Tuo L."/>
        </authorList>
    </citation>
    <scope>NUCLEOTIDE SEQUENCE [LARGE SCALE GENOMIC DNA]</scope>
    <source>
        <strain evidence="1 2">N5BH11</strain>
    </source>
</reference>
<organism evidence="1 2">
    <name type="scientific">Nakamurella flava</name>
    <dbReference type="NCBI Taxonomy" id="2576308"/>
    <lineage>
        <taxon>Bacteria</taxon>
        <taxon>Bacillati</taxon>
        <taxon>Actinomycetota</taxon>
        <taxon>Actinomycetes</taxon>
        <taxon>Nakamurellales</taxon>
        <taxon>Nakamurellaceae</taxon>
        <taxon>Nakamurella</taxon>
    </lineage>
</organism>
<protein>
    <submittedName>
        <fullName evidence="1">Uncharacterized protein</fullName>
    </submittedName>
</protein>
<dbReference type="Proteomes" id="UP000306985">
    <property type="component" value="Unassembled WGS sequence"/>
</dbReference>
<gene>
    <name evidence="1" type="ORF">FDO65_02335</name>
</gene>
<dbReference type="AlphaFoldDB" id="A0A4U6QJF8"/>
<name>A0A4U6QJF8_9ACTN</name>
<keyword evidence="2" id="KW-1185">Reference proteome</keyword>
<sequence length="197" mass="21721">MRKWLSRQRGSTAGRPAAAATGIVCLCGSSVRFGGLRPDPAAWYLFDEPTRRKWHRVSPGAQQWRAAAANHCRSGRHLWVLWDGPGGRRTVYRVLHTGEDETDPDPRAPGLSAPDSVCSWQPVPITARPAEVDLPHWWAVQAALFRELPAEPGTALLRPLRRCPDGDHLVAWWDGEREPASVYVAVGVTRAGADAPR</sequence>
<accession>A0A4U6QJF8</accession>
<proteinExistence type="predicted"/>
<dbReference type="RefSeq" id="WP_137447867.1">
    <property type="nucleotide sequence ID" value="NZ_SZZH01000001.1"/>
</dbReference>
<comment type="caution">
    <text evidence="1">The sequence shown here is derived from an EMBL/GenBank/DDBJ whole genome shotgun (WGS) entry which is preliminary data.</text>
</comment>